<dbReference type="InterPro" id="IPR010982">
    <property type="entry name" value="Lambda_DNA-bd_dom_sf"/>
</dbReference>
<feature type="domain" description="HTH cro/C1-type" evidence="2">
    <location>
        <begin position="39"/>
        <end position="93"/>
    </location>
</feature>
<dbReference type="Pfam" id="PF01381">
    <property type="entry name" value="HTH_3"/>
    <property type="match status" value="1"/>
</dbReference>
<organism evidence="3 4">
    <name type="scientific">Photobacterium kishitanii</name>
    <dbReference type="NCBI Taxonomy" id="318456"/>
    <lineage>
        <taxon>Bacteria</taxon>
        <taxon>Pseudomonadati</taxon>
        <taxon>Pseudomonadota</taxon>
        <taxon>Gammaproteobacteria</taxon>
        <taxon>Vibrionales</taxon>
        <taxon>Vibrionaceae</taxon>
        <taxon>Photobacterium</taxon>
    </lineage>
</organism>
<dbReference type="InterPro" id="IPR001387">
    <property type="entry name" value="Cro/C1-type_HTH"/>
</dbReference>
<evidence type="ECO:0000256" key="1">
    <source>
        <dbReference type="ARBA" id="ARBA00023125"/>
    </source>
</evidence>
<protein>
    <recommendedName>
        <fullName evidence="2">HTH cro/C1-type domain-containing protein</fullName>
    </recommendedName>
</protein>
<name>A0A2T3KLU9_9GAMM</name>
<dbReference type="PROSITE" id="PS50943">
    <property type="entry name" value="HTH_CROC1"/>
    <property type="match status" value="1"/>
</dbReference>
<dbReference type="AlphaFoldDB" id="A0A2T3KLU9"/>
<dbReference type="SUPFAM" id="SSF47413">
    <property type="entry name" value="lambda repressor-like DNA-binding domains"/>
    <property type="match status" value="1"/>
</dbReference>
<gene>
    <name evidence="3" type="ORF">C9J27_05965</name>
</gene>
<sequence length="146" mass="16367">MSIFLEYCGIIATSFVVKRFTVQKVNARKFSKAEFGSRLRECRRNARYTQVDLASVVNRNRQKIIDFENGKSEPSVSIAELLSRTLGVSYDYLIFGDSDKQATTILQEHKSLVDLLERSVSGAVLKATEQSCKQIVQILVAEGVLS</sequence>
<keyword evidence="1" id="KW-0238">DNA-binding</keyword>
<dbReference type="EMBL" id="PYNF01000003">
    <property type="protein sequence ID" value="PSV00684.1"/>
    <property type="molecule type" value="Genomic_DNA"/>
</dbReference>
<reference evidence="3 4" key="1">
    <citation type="submission" date="2018-01" db="EMBL/GenBank/DDBJ databases">
        <title>Whole genome sequencing of Histamine producing bacteria.</title>
        <authorList>
            <person name="Butler K."/>
        </authorList>
    </citation>
    <scope>NUCLEOTIDE SEQUENCE [LARGE SCALE GENOMIC DNA]</scope>
    <source>
        <strain evidence="3 4">FS-7.2</strain>
    </source>
</reference>
<evidence type="ECO:0000313" key="3">
    <source>
        <dbReference type="EMBL" id="PSV00684.1"/>
    </source>
</evidence>
<evidence type="ECO:0000313" key="4">
    <source>
        <dbReference type="Proteomes" id="UP000241426"/>
    </source>
</evidence>
<comment type="caution">
    <text evidence="3">The sequence shown here is derived from an EMBL/GenBank/DDBJ whole genome shotgun (WGS) entry which is preliminary data.</text>
</comment>
<dbReference type="PANTHER" id="PTHR46558">
    <property type="entry name" value="TRACRIPTIONAL REGULATORY PROTEIN-RELATED-RELATED"/>
    <property type="match status" value="1"/>
</dbReference>
<evidence type="ECO:0000259" key="2">
    <source>
        <dbReference type="PROSITE" id="PS50943"/>
    </source>
</evidence>
<dbReference type="Gene3D" id="1.10.260.40">
    <property type="entry name" value="lambda repressor-like DNA-binding domains"/>
    <property type="match status" value="1"/>
</dbReference>
<proteinExistence type="predicted"/>
<dbReference type="GO" id="GO:0003677">
    <property type="term" value="F:DNA binding"/>
    <property type="evidence" value="ECO:0007669"/>
    <property type="project" value="UniProtKB-KW"/>
</dbReference>
<dbReference type="PANTHER" id="PTHR46558:SF11">
    <property type="entry name" value="HTH-TYPE TRANSCRIPTIONAL REGULATOR XRE"/>
    <property type="match status" value="1"/>
</dbReference>
<accession>A0A2T3KLU9</accession>
<dbReference type="Proteomes" id="UP000241426">
    <property type="component" value="Unassembled WGS sequence"/>
</dbReference>
<dbReference type="SMART" id="SM00530">
    <property type="entry name" value="HTH_XRE"/>
    <property type="match status" value="1"/>
</dbReference>
<dbReference type="CDD" id="cd00093">
    <property type="entry name" value="HTH_XRE"/>
    <property type="match status" value="1"/>
</dbReference>